<accession>A0ABT7QPU8</accession>
<evidence type="ECO:0000313" key="2">
    <source>
        <dbReference type="EMBL" id="MDM5263106.1"/>
    </source>
</evidence>
<evidence type="ECO:0000313" key="3">
    <source>
        <dbReference type="Proteomes" id="UP001169066"/>
    </source>
</evidence>
<dbReference type="Pfam" id="PF06695">
    <property type="entry name" value="Sm_multidrug_ex"/>
    <property type="match status" value="1"/>
</dbReference>
<feature type="transmembrane region" description="Helical" evidence="1">
    <location>
        <begin position="130"/>
        <end position="155"/>
    </location>
</feature>
<feature type="transmembrane region" description="Helical" evidence="1">
    <location>
        <begin position="72"/>
        <end position="96"/>
    </location>
</feature>
<dbReference type="EMBL" id="JAQIBC010000001">
    <property type="protein sequence ID" value="MDM5263106.1"/>
    <property type="molecule type" value="Genomic_DNA"/>
</dbReference>
<organism evidence="2 3">
    <name type="scientific">Sulfurovum xiamenensis</name>
    <dbReference type="NCBI Taxonomy" id="3019066"/>
    <lineage>
        <taxon>Bacteria</taxon>
        <taxon>Pseudomonadati</taxon>
        <taxon>Campylobacterota</taxon>
        <taxon>Epsilonproteobacteria</taxon>
        <taxon>Campylobacterales</taxon>
        <taxon>Sulfurovaceae</taxon>
        <taxon>Sulfurovum</taxon>
    </lineage>
</organism>
<keyword evidence="1" id="KW-1133">Transmembrane helix</keyword>
<comment type="caution">
    <text evidence="2">The sequence shown here is derived from an EMBL/GenBank/DDBJ whole genome shotgun (WGS) entry which is preliminary data.</text>
</comment>
<feature type="transmembrane region" description="Helical" evidence="1">
    <location>
        <begin position="15"/>
        <end position="38"/>
    </location>
</feature>
<reference evidence="2" key="1">
    <citation type="submission" date="2023-01" db="EMBL/GenBank/DDBJ databases">
        <title>Sulfurovum sp. XTW-4 genome assembly.</title>
        <authorList>
            <person name="Wang J."/>
        </authorList>
    </citation>
    <scope>NUCLEOTIDE SEQUENCE</scope>
    <source>
        <strain evidence="2">XTW-4</strain>
    </source>
</reference>
<gene>
    <name evidence="2" type="ORF">PF327_02740</name>
</gene>
<feature type="transmembrane region" description="Helical" evidence="1">
    <location>
        <begin position="162"/>
        <end position="183"/>
    </location>
</feature>
<feature type="transmembrane region" description="Helical" evidence="1">
    <location>
        <begin position="189"/>
        <end position="213"/>
    </location>
</feature>
<keyword evidence="3" id="KW-1185">Reference proteome</keyword>
<keyword evidence="1" id="KW-0472">Membrane</keyword>
<name>A0ABT7QPU8_9BACT</name>
<evidence type="ECO:0000256" key="1">
    <source>
        <dbReference type="SAM" id="Phobius"/>
    </source>
</evidence>
<keyword evidence="1" id="KW-0812">Transmembrane</keyword>
<proteinExistence type="predicted"/>
<dbReference type="RefSeq" id="WP_289401227.1">
    <property type="nucleotide sequence ID" value="NZ_JAQIBC010000001.1"/>
</dbReference>
<dbReference type="Proteomes" id="UP001169066">
    <property type="component" value="Unassembled WGS sequence"/>
</dbReference>
<protein>
    <submittedName>
        <fullName evidence="2">Small multi-drug export protein</fullName>
    </submittedName>
</protein>
<dbReference type="InterPro" id="IPR009577">
    <property type="entry name" value="Sm_multidrug_ex"/>
</dbReference>
<sequence length="218" mass="25046">MKLDQSFLKHKEGQILLLGLMLLGGYFILVLLCAIFYSDYFQELLSITVTNVIFGRMAGLSIGVASQMNTTFLVLFNFFIETIMVLILYPLFVFSWNKLDFLSYPPLSRYLERSKINAHKYEPLIKRYGVIGLILFVLTPFAMTGPVAGSFVGFLIGFRHRVTLTIVLTSTFVAINIWIYLIKNFEEELVAYSDILMIGLFIAVAVLLLWYFVKKNFR</sequence>